<sequence length="77" mass="8967">LTTRRRDGARRRGRSNSRTRPLRVLHRYAAPFQTLPLEQPVHSFQIGDQVLVKKWKRDPLTSRWDGPYTVSLISQAA</sequence>
<proteinExistence type="predicted"/>
<dbReference type="AlphaFoldDB" id="A0A8T1SAG9"/>
<dbReference type="EMBL" id="JAHGAV010000384">
    <property type="protein sequence ID" value="KAG6925687.1"/>
    <property type="molecule type" value="Genomic_DNA"/>
</dbReference>
<comment type="caution">
    <text evidence="2">The sequence shown here is derived from an EMBL/GenBank/DDBJ whole genome shotgun (WGS) entry which is preliminary data.</text>
</comment>
<feature type="region of interest" description="Disordered" evidence="1">
    <location>
        <begin position="1"/>
        <end position="21"/>
    </location>
</feature>
<dbReference type="Gene3D" id="2.30.30.850">
    <property type="match status" value="1"/>
</dbReference>
<evidence type="ECO:0000313" key="2">
    <source>
        <dbReference type="EMBL" id="KAG6925687.1"/>
    </source>
</evidence>
<accession>A0A8T1SAG9</accession>
<feature type="non-terminal residue" evidence="2">
    <location>
        <position position="1"/>
    </location>
</feature>
<gene>
    <name evidence="2" type="ORF">G0U57_013622</name>
</gene>
<name>A0A8T1SAG9_CHESE</name>
<dbReference type="Proteomes" id="UP000765507">
    <property type="component" value="Unassembled WGS sequence"/>
</dbReference>
<keyword evidence="3" id="KW-1185">Reference proteome</keyword>
<evidence type="ECO:0000256" key="1">
    <source>
        <dbReference type="SAM" id="MobiDB-lite"/>
    </source>
</evidence>
<feature type="non-terminal residue" evidence="2">
    <location>
        <position position="77"/>
    </location>
</feature>
<evidence type="ECO:0000313" key="3">
    <source>
        <dbReference type="Proteomes" id="UP000765507"/>
    </source>
</evidence>
<feature type="compositionally biased region" description="Basic residues" evidence="1">
    <location>
        <begin position="7"/>
        <end position="21"/>
    </location>
</feature>
<organism evidence="2 3">
    <name type="scientific">Chelydra serpentina</name>
    <name type="common">Snapping turtle</name>
    <name type="synonym">Testudo serpentina</name>
    <dbReference type="NCBI Taxonomy" id="8475"/>
    <lineage>
        <taxon>Eukaryota</taxon>
        <taxon>Metazoa</taxon>
        <taxon>Chordata</taxon>
        <taxon>Craniata</taxon>
        <taxon>Vertebrata</taxon>
        <taxon>Euteleostomi</taxon>
        <taxon>Archelosauria</taxon>
        <taxon>Testudinata</taxon>
        <taxon>Testudines</taxon>
        <taxon>Cryptodira</taxon>
        <taxon>Durocryptodira</taxon>
        <taxon>Americhelydia</taxon>
        <taxon>Chelydroidea</taxon>
        <taxon>Chelydridae</taxon>
        <taxon>Chelydra</taxon>
    </lineage>
</organism>
<evidence type="ECO:0008006" key="4">
    <source>
        <dbReference type="Google" id="ProtNLM"/>
    </source>
</evidence>
<reference evidence="2 3" key="1">
    <citation type="journal article" date="2020" name="G3 (Bethesda)">
        <title>Draft Genome of the Common Snapping Turtle, Chelydra serpentina, a Model for Phenotypic Plasticity in Reptiles.</title>
        <authorList>
            <person name="Das D."/>
            <person name="Singh S.K."/>
            <person name="Bierstedt J."/>
            <person name="Erickson A."/>
            <person name="Galli G.L.J."/>
            <person name="Crossley D.A. 2nd"/>
            <person name="Rhen T."/>
        </authorList>
    </citation>
    <scope>NUCLEOTIDE SEQUENCE [LARGE SCALE GENOMIC DNA]</scope>
    <source>
        <strain evidence="2">KW</strain>
    </source>
</reference>
<protein>
    <recommendedName>
        <fullName evidence="4">Murine leukemia virus integrase C-terminal domain-containing protein</fullName>
    </recommendedName>
</protein>